<name>A0A813J4F3_POLGL</name>
<accession>A0A813J4F3</accession>
<feature type="transmembrane region" description="Helical" evidence="1">
    <location>
        <begin position="141"/>
        <end position="164"/>
    </location>
</feature>
<keyword evidence="1" id="KW-1133">Transmembrane helix</keyword>
<gene>
    <name evidence="2" type="ORF">PGLA2088_LOCUS16696</name>
</gene>
<proteinExistence type="predicted"/>
<sequence length="254" mass="28103">AQPVHVWGRLTRGGSSSELRAASGEAARLRLKERPGLDAEVADFIITAFGGKQSPSADDTYTVELIVSRDWRCYQVDFLLRFLLALICLSSIYVPYTDDMLPNRLSITLAIVLTLVSFALSRAPAIEKLTYSTYHDTISRCFFGITVLIGLENLLSHAACWGTFRYGMSIANALGDSSWSVDPCETSFCGSNHLDCIFGTIVLAILILMPTCMMIVSVLWQLRFLIRLRGLFLNCKAAKSTLHSAATHSTLFYQ</sequence>
<feature type="transmembrane region" description="Helical" evidence="1">
    <location>
        <begin position="197"/>
        <end position="220"/>
    </location>
</feature>
<dbReference type="Proteomes" id="UP000626109">
    <property type="component" value="Unassembled WGS sequence"/>
</dbReference>
<dbReference type="AlphaFoldDB" id="A0A813J4F3"/>
<comment type="caution">
    <text evidence="2">The sequence shown here is derived from an EMBL/GenBank/DDBJ whole genome shotgun (WGS) entry which is preliminary data.</text>
</comment>
<evidence type="ECO:0000313" key="3">
    <source>
        <dbReference type="Proteomes" id="UP000626109"/>
    </source>
</evidence>
<feature type="transmembrane region" description="Helical" evidence="1">
    <location>
        <begin position="78"/>
        <end position="96"/>
    </location>
</feature>
<organism evidence="2 3">
    <name type="scientific">Polarella glacialis</name>
    <name type="common">Dinoflagellate</name>
    <dbReference type="NCBI Taxonomy" id="89957"/>
    <lineage>
        <taxon>Eukaryota</taxon>
        <taxon>Sar</taxon>
        <taxon>Alveolata</taxon>
        <taxon>Dinophyceae</taxon>
        <taxon>Suessiales</taxon>
        <taxon>Suessiaceae</taxon>
        <taxon>Polarella</taxon>
    </lineage>
</organism>
<feature type="transmembrane region" description="Helical" evidence="1">
    <location>
        <begin position="102"/>
        <end position="120"/>
    </location>
</feature>
<keyword evidence="1" id="KW-0812">Transmembrane</keyword>
<feature type="non-terminal residue" evidence="2">
    <location>
        <position position="1"/>
    </location>
</feature>
<keyword evidence="1" id="KW-0472">Membrane</keyword>
<reference evidence="2" key="1">
    <citation type="submission" date="2021-02" db="EMBL/GenBank/DDBJ databases">
        <authorList>
            <person name="Dougan E. K."/>
            <person name="Rhodes N."/>
            <person name="Thang M."/>
            <person name="Chan C."/>
        </authorList>
    </citation>
    <scope>NUCLEOTIDE SEQUENCE</scope>
</reference>
<evidence type="ECO:0000256" key="1">
    <source>
        <dbReference type="SAM" id="Phobius"/>
    </source>
</evidence>
<dbReference type="EMBL" id="CAJNNW010021316">
    <property type="protein sequence ID" value="CAE8667731.1"/>
    <property type="molecule type" value="Genomic_DNA"/>
</dbReference>
<evidence type="ECO:0000313" key="2">
    <source>
        <dbReference type="EMBL" id="CAE8667731.1"/>
    </source>
</evidence>
<protein>
    <submittedName>
        <fullName evidence="2">Uncharacterized protein</fullName>
    </submittedName>
</protein>
<feature type="non-terminal residue" evidence="2">
    <location>
        <position position="254"/>
    </location>
</feature>